<dbReference type="AlphaFoldDB" id="A0A1H8E9P6"/>
<gene>
    <name evidence="5" type="ORF">SAMN05444354_13225</name>
</gene>
<sequence length="267" mass="27209">MSLYQVQNQWGGQSAAWNPGGLWAIGSRSNQPVVALNLKSTDGGKTLTGTMTYSGEGAIGVQAAQSGTNSYTVQNQWGGASAPWQPGGQWILGDRPNQSVVAIDITSPDGGKSLTGTITYAGEGPIGFKAEQSAGGLYLVQNQWGGSSAAWQQGGAWAIGARQNQGVVAIKATSSDGGKTLTGTMTYAGEGAIGFKATLSGDNTYTVQNQWGGPSAPWQPGGQWILGARKGQGVVAVDVTSTDGGKTLSGTMTYAGEGPIGFRGTLN</sequence>
<comment type="similarity">
    <text evidence="1">Belongs to the bacterial lectin family.</text>
</comment>
<organism evidence="5 6">
    <name type="scientific">Stigmatella aurantiaca</name>
    <dbReference type="NCBI Taxonomy" id="41"/>
    <lineage>
        <taxon>Bacteria</taxon>
        <taxon>Pseudomonadati</taxon>
        <taxon>Myxococcota</taxon>
        <taxon>Myxococcia</taxon>
        <taxon>Myxococcales</taxon>
        <taxon>Cystobacterineae</taxon>
        <taxon>Archangiaceae</taxon>
        <taxon>Stigmatella</taxon>
    </lineage>
</organism>
<dbReference type="Pfam" id="PF17882">
    <property type="entry name" value="SBD"/>
    <property type="match status" value="4"/>
</dbReference>
<dbReference type="OrthoDB" id="5380695at2"/>
<keyword evidence="2" id="KW-0430">Lectin</keyword>
<dbReference type="InterPro" id="IPR053726">
    <property type="entry name" value="Bacterial_Lectin_Domain_sf"/>
</dbReference>
<feature type="domain" description="OAA-family lectin sugar binding" evidence="4">
    <location>
        <begin position="3"/>
        <end position="64"/>
    </location>
</feature>
<evidence type="ECO:0000259" key="4">
    <source>
        <dbReference type="Pfam" id="PF17882"/>
    </source>
</evidence>
<dbReference type="Proteomes" id="UP000182719">
    <property type="component" value="Unassembled WGS sequence"/>
</dbReference>
<dbReference type="InterPro" id="IPR040964">
    <property type="entry name" value="SBD"/>
</dbReference>
<feature type="domain" description="OAA-family lectin sugar binding" evidence="4">
    <location>
        <begin position="203"/>
        <end position="266"/>
    </location>
</feature>
<dbReference type="GO" id="GO:0030246">
    <property type="term" value="F:carbohydrate binding"/>
    <property type="evidence" value="ECO:0007669"/>
    <property type="project" value="UniProtKB-KW"/>
</dbReference>
<evidence type="ECO:0000256" key="2">
    <source>
        <dbReference type="ARBA" id="ARBA00022734"/>
    </source>
</evidence>
<reference evidence="6" key="1">
    <citation type="submission" date="2016-10" db="EMBL/GenBank/DDBJ databases">
        <authorList>
            <person name="Varghese N."/>
            <person name="Submissions S."/>
        </authorList>
    </citation>
    <scope>NUCLEOTIDE SEQUENCE [LARGE SCALE GENOMIC DNA]</scope>
    <source>
        <strain evidence="6">DSM 17044</strain>
    </source>
</reference>
<evidence type="ECO:0000313" key="5">
    <source>
        <dbReference type="EMBL" id="SEN15567.1"/>
    </source>
</evidence>
<proteinExistence type="inferred from homology"/>
<keyword evidence="6" id="KW-1185">Reference proteome</keyword>
<dbReference type="Gene3D" id="2.40.128.450">
    <property type="match status" value="2"/>
</dbReference>
<evidence type="ECO:0000256" key="3">
    <source>
        <dbReference type="ARBA" id="ARBA00022737"/>
    </source>
</evidence>
<dbReference type="EMBL" id="FOAP01000032">
    <property type="protein sequence ID" value="SEN15567.1"/>
    <property type="molecule type" value="Genomic_DNA"/>
</dbReference>
<dbReference type="RefSeq" id="WP_075011078.1">
    <property type="nucleotide sequence ID" value="NZ_FOAP01000032.1"/>
</dbReference>
<accession>A0A1H8E9P6</accession>
<keyword evidence="3" id="KW-0677">Repeat</keyword>
<protein>
    <recommendedName>
        <fullName evidence="4">OAA-family lectin sugar binding domain-containing protein</fullName>
    </recommendedName>
</protein>
<evidence type="ECO:0000313" key="6">
    <source>
        <dbReference type="Proteomes" id="UP000182719"/>
    </source>
</evidence>
<evidence type="ECO:0000256" key="1">
    <source>
        <dbReference type="ARBA" id="ARBA00008512"/>
    </source>
</evidence>
<feature type="domain" description="OAA-family lectin sugar binding" evidence="4">
    <location>
        <begin position="138"/>
        <end position="199"/>
    </location>
</feature>
<name>A0A1H8E9P6_STIAU</name>
<feature type="domain" description="OAA-family lectin sugar binding" evidence="4">
    <location>
        <begin position="69"/>
        <end position="132"/>
    </location>
</feature>